<comment type="caution">
    <text evidence="3">The sequence shown here is derived from an EMBL/GenBank/DDBJ whole genome shotgun (WGS) entry which is preliminary data.</text>
</comment>
<name>A0ABT2BN01_9BURK</name>
<proteinExistence type="inferred from homology"/>
<sequence>MDRLNNKVAIVFGAGPNIGGTIAHFLAREGAKVCVTDVNESAAAAAADFIRARGWEAMSLVGDARNDADVQRIVATTVERYGRLDVAVNMAGRVHWDDVLSMKLDDWHDSVASFATAGLLTTQHAARAMLACGAQGSIIHLLSTAAHFGEADGAAYCAAKAALLNFARSAAMDLAHHGIRVNTVTPCSMEHQLWTTMRDEMFDPNWQPPARRGFYSRQEYLDQLPLRRFPRASDLAWATVFLASDESSCMTGADLPVDAGLRFKYPTWTPGRHDPRDINDYARATKVTRYGEAQENLTDLLGDPIDRS</sequence>
<dbReference type="EMBL" id="JANUGV010000005">
    <property type="protein sequence ID" value="MCS0609896.1"/>
    <property type="molecule type" value="Genomic_DNA"/>
</dbReference>
<comment type="similarity">
    <text evidence="1">Belongs to the short-chain dehydrogenases/reductases (SDR) family.</text>
</comment>
<dbReference type="Gene3D" id="3.40.50.720">
    <property type="entry name" value="NAD(P)-binding Rossmann-like Domain"/>
    <property type="match status" value="1"/>
</dbReference>
<dbReference type="InterPro" id="IPR002347">
    <property type="entry name" value="SDR_fam"/>
</dbReference>
<evidence type="ECO:0000313" key="4">
    <source>
        <dbReference type="Proteomes" id="UP001205861"/>
    </source>
</evidence>
<dbReference type="SUPFAM" id="SSF51735">
    <property type="entry name" value="NAD(P)-binding Rossmann-fold domains"/>
    <property type="match status" value="1"/>
</dbReference>
<evidence type="ECO:0000313" key="3">
    <source>
        <dbReference type="EMBL" id="MCS0609896.1"/>
    </source>
</evidence>
<accession>A0ABT2BN01</accession>
<evidence type="ECO:0000256" key="2">
    <source>
        <dbReference type="ARBA" id="ARBA00023002"/>
    </source>
</evidence>
<dbReference type="PRINTS" id="PR00080">
    <property type="entry name" value="SDRFAMILY"/>
</dbReference>
<dbReference type="CDD" id="cd05233">
    <property type="entry name" value="SDR_c"/>
    <property type="match status" value="1"/>
</dbReference>
<dbReference type="RefSeq" id="WP_258857522.1">
    <property type="nucleotide sequence ID" value="NZ_JANUGV010000005.1"/>
</dbReference>
<keyword evidence="2" id="KW-0560">Oxidoreductase</keyword>
<dbReference type="InterPro" id="IPR036291">
    <property type="entry name" value="NAD(P)-bd_dom_sf"/>
</dbReference>
<dbReference type="PROSITE" id="PS00061">
    <property type="entry name" value="ADH_SHORT"/>
    <property type="match status" value="1"/>
</dbReference>
<protein>
    <submittedName>
        <fullName evidence="3">SDR family oxidoreductase</fullName>
    </submittedName>
</protein>
<dbReference type="InterPro" id="IPR020904">
    <property type="entry name" value="Sc_DH/Rdtase_CS"/>
</dbReference>
<keyword evidence="4" id="KW-1185">Reference proteome</keyword>
<dbReference type="PANTHER" id="PTHR24321">
    <property type="entry name" value="DEHYDROGENASES, SHORT CHAIN"/>
    <property type="match status" value="1"/>
</dbReference>
<dbReference type="PANTHER" id="PTHR24321:SF15">
    <property type="entry name" value="OXIDOREDUCTASE UCPA"/>
    <property type="match status" value="1"/>
</dbReference>
<gene>
    <name evidence="3" type="ORF">NX773_17155</name>
</gene>
<dbReference type="Pfam" id="PF13561">
    <property type="entry name" value="adh_short_C2"/>
    <property type="match status" value="1"/>
</dbReference>
<evidence type="ECO:0000256" key="1">
    <source>
        <dbReference type="ARBA" id="ARBA00006484"/>
    </source>
</evidence>
<dbReference type="PRINTS" id="PR00081">
    <property type="entry name" value="GDHRDH"/>
</dbReference>
<reference evidence="3 4" key="1">
    <citation type="submission" date="2022-08" db="EMBL/GenBank/DDBJ databases">
        <title>Reclassification of Massilia species as members of the genera Telluria, Duganella, Pseudoduganella, Mokoshia gen. nov. and Zemynaea gen. nov. using orthogonal and non-orthogonal genome-based approaches.</title>
        <authorList>
            <person name="Bowman J.P."/>
        </authorList>
    </citation>
    <scope>NUCLEOTIDE SEQUENCE [LARGE SCALE GENOMIC DNA]</scope>
    <source>
        <strain evidence="3 4">JCM 31607</strain>
    </source>
</reference>
<organism evidence="3 4">
    <name type="scientific">Massilia solisilvae</name>
    <dbReference type="NCBI Taxonomy" id="1811225"/>
    <lineage>
        <taxon>Bacteria</taxon>
        <taxon>Pseudomonadati</taxon>
        <taxon>Pseudomonadota</taxon>
        <taxon>Betaproteobacteria</taxon>
        <taxon>Burkholderiales</taxon>
        <taxon>Oxalobacteraceae</taxon>
        <taxon>Telluria group</taxon>
        <taxon>Massilia</taxon>
    </lineage>
</organism>
<dbReference type="Proteomes" id="UP001205861">
    <property type="component" value="Unassembled WGS sequence"/>
</dbReference>